<dbReference type="Proteomes" id="UP000824176">
    <property type="component" value="Unassembled WGS sequence"/>
</dbReference>
<evidence type="ECO:0000313" key="3">
    <source>
        <dbReference type="Proteomes" id="UP000824176"/>
    </source>
</evidence>
<name>A0A9D2GRV7_9BACT</name>
<dbReference type="AlphaFoldDB" id="A0A9D2GRV7"/>
<dbReference type="PANTHER" id="PTHR43830:SF3">
    <property type="entry name" value="PROTEIN PSP1"/>
    <property type="match status" value="1"/>
</dbReference>
<reference evidence="2" key="2">
    <citation type="submission" date="2021-04" db="EMBL/GenBank/DDBJ databases">
        <authorList>
            <person name="Gilroy R."/>
        </authorList>
    </citation>
    <scope>NUCLEOTIDE SEQUENCE</scope>
    <source>
        <strain evidence="2">ChiW4-1371</strain>
    </source>
</reference>
<organism evidence="2 3">
    <name type="scientific">Candidatus Mucispirillum faecigallinarum</name>
    <dbReference type="NCBI Taxonomy" id="2838699"/>
    <lineage>
        <taxon>Bacteria</taxon>
        <taxon>Pseudomonadati</taxon>
        <taxon>Deferribacterota</taxon>
        <taxon>Deferribacteres</taxon>
        <taxon>Deferribacterales</taxon>
        <taxon>Mucispirillaceae</taxon>
        <taxon>Mucispirillum</taxon>
    </lineage>
</organism>
<protein>
    <recommendedName>
        <fullName evidence="1">PSP1 C-terminal domain-containing protein</fullName>
    </recommendedName>
</protein>
<dbReference type="GO" id="GO:0005737">
    <property type="term" value="C:cytoplasm"/>
    <property type="evidence" value="ECO:0007669"/>
    <property type="project" value="TreeGrafter"/>
</dbReference>
<dbReference type="PANTHER" id="PTHR43830">
    <property type="entry name" value="PROTEIN PSP1"/>
    <property type="match status" value="1"/>
</dbReference>
<dbReference type="Pfam" id="PF04468">
    <property type="entry name" value="PSP1"/>
    <property type="match status" value="1"/>
</dbReference>
<dbReference type="NCBIfam" id="NF041131">
    <property type="entry name" value="RicT_YaaT_fam"/>
    <property type="match status" value="1"/>
</dbReference>
<dbReference type="PROSITE" id="PS51411">
    <property type="entry name" value="PSP1_C"/>
    <property type="match status" value="1"/>
</dbReference>
<evidence type="ECO:0000259" key="1">
    <source>
        <dbReference type="PROSITE" id="PS51411"/>
    </source>
</evidence>
<feature type="domain" description="PSP1 C-terminal" evidence="1">
    <location>
        <begin position="62"/>
        <end position="147"/>
    </location>
</feature>
<proteinExistence type="predicted"/>
<dbReference type="InterPro" id="IPR047767">
    <property type="entry name" value="PSP1-like"/>
</dbReference>
<dbReference type="InterPro" id="IPR007557">
    <property type="entry name" value="PSP1_C"/>
</dbReference>
<dbReference type="EMBL" id="DXAQ01000037">
    <property type="protein sequence ID" value="HIZ88828.1"/>
    <property type="molecule type" value="Genomic_DNA"/>
</dbReference>
<accession>A0A9D2GRV7</accession>
<evidence type="ECO:0000313" key="2">
    <source>
        <dbReference type="EMBL" id="HIZ88828.1"/>
    </source>
</evidence>
<sequence>MKEYNAVGVIFKRAGKVYDFLCDGFDLKHGDNVVVESDKGEDMARVCIAPRIISVPDEQVMKGILRIANEEDLKAKEQNLKDEPKAFDVCKKLASDAGLDMKLLSAEYCLDRSKITFYFTSEGRVDFRQLVRDLARVFRTRIEMRQIGVRDATKMVGGFGLCGRELCCTNFLRRFDNISIKMAKNQNLIMNPNKISGVCGRLMCCLMFEKEQYDCEGCECGEDVEYIELNDTLDGLLDEDTENVIKLEDTKENKYNNKNYKNNKKQKQ</sequence>
<gene>
    <name evidence="2" type="ORF">H9804_02690</name>
</gene>
<reference evidence="2" key="1">
    <citation type="journal article" date="2021" name="PeerJ">
        <title>Extensive microbial diversity within the chicken gut microbiome revealed by metagenomics and culture.</title>
        <authorList>
            <person name="Gilroy R."/>
            <person name="Ravi A."/>
            <person name="Getino M."/>
            <person name="Pursley I."/>
            <person name="Horton D.L."/>
            <person name="Alikhan N.F."/>
            <person name="Baker D."/>
            <person name="Gharbi K."/>
            <person name="Hall N."/>
            <person name="Watson M."/>
            <person name="Adriaenssens E.M."/>
            <person name="Foster-Nyarko E."/>
            <person name="Jarju S."/>
            <person name="Secka A."/>
            <person name="Antonio M."/>
            <person name="Oren A."/>
            <person name="Chaudhuri R.R."/>
            <person name="La Ragione R."/>
            <person name="Hildebrand F."/>
            <person name="Pallen M.J."/>
        </authorList>
    </citation>
    <scope>NUCLEOTIDE SEQUENCE</scope>
    <source>
        <strain evidence="2">ChiW4-1371</strain>
    </source>
</reference>
<comment type="caution">
    <text evidence="2">The sequence shown here is derived from an EMBL/GenBank/DDBJ whole genome shotgun (WGS) entry which is preliminary data.</text>
</comment>